<comment type="caution">
    <text evidence="7">The sequence shown here is derived from an EMBL/GenBank/DDBJ whole genome shotgun (WGS) entry which is preliminary data.</text>
</comment>
<feature type="transmembrane region" description="Helical" evidence="5">
    <location>
        <begin position="194"/>
        <end position="213"/>
    </location>
</feature>
<keyword evidence="4 5" id="KW-0472">Membrane</keyword>
<dbReference type="Pfam" id="PF00892">
    <property type="entry name" value="EamA"/>
    <property type="match status" value="2"/>
</dbReference>
<comment type="subcellular location">
    <subcellularLocation>
        <location evidence="1">Membrane</location>
        <topology evidence="1">Multi-pass membrane protein</topology>
    </subcellularLocation>
</comment>
<feature type="transmembrane region" description="Helical" evidence="5">
    <location>
        <begin position="257"/>
        <end position="276"/>
    </location>
</feature>
<dbReference type="Proteomes" id="UP000689967">
    <property type="component" value="Unassembled WGS sequence"/>
</dbReference>
<evidence type="ECO:0000256" key="2">
    <source>
        <dbReference type="ARBA" id="ARBA00022692"/>
    </source>
</evidence>
<gene>
    <name evidence="7" type="ORF">JJQ90_20300</name>
</gene>
<feature type="transmembrane region" description="Helical" evidence="5">
    <location>
        <begin position="225"/>
        <end position="245"/>
    </location>
</feature>
<dbReference type="InterPro" id="IPR000620">
    <property type="entry name" value="EamA_dom"/>
</dbReference>
<feature type="domain" description="EamA" evidence="6">
    <location>
        <begin position="25"/>
        <end position="152"/>
    </location>
</feature>
<feature type="transmembrane region" description="Helical" evidence="5">
    <location>
        <begin position="81"/>
        <end position="102"/>
    </location>
</feature>
<dbReference type="EMBL" id="JAERQM010000006">
    <property type="protein sequence ID" value="MBU8546076.1"/>
    <property type="molecule type" value="Genomic_DNA"/>
</dbReference>
<organism evidence="7 8">
    <name type="scientific">Falsiroseomonas oleicola</name>
    <dbReference type="NCBI Taxonomy" id="2801474"/>
    <lineage>
        <taxon>Bacteria</taxon>
        <taxon>Pseudomonadati</taxon>
        <taxon>Pseudomonadota</taxon>
        <taxon>Alphaproteobacteria</taxon>
        <taxon>Acetobacterales</taxon>
        <taxon>Roseomonadaceae</taxon>
        <taxon>Falsiroseomonas</taxon>
    </lineage>
</organism>
<keyword evidence="8" id="KW-1185">Reference proteome</keyword>
<keyword evidence="2 5" id="KW-0812">Transmembrane</keyword>
<evidence type="ECO:0000256" key="1">
    <source>
        <dbReference type="ARBA" id="ARBA00004141"/>
    </source>
</evidence>
<reference evidence="7 8" key="1">
    <citation type="submission" date="2021-01" db="EMBL/GenBank/DDBJ databases">
        <title>Roseomonas sp. nov, a bacterium isolated from an oil production mixture in Yumen Oilfield.</title>
        <authorList>
            <person name="Wu D."/>
        </authorList>
    </citation>
    <scope>NUCLEOTIDE SEQUENCE [LARGE SCALE GENOMIC DNA]</scope>
    <source>
        <strain evidence="7 8">ROY-5-3</strain>
    </source>
</reference>
<protein>
    <submittedName>
        <fullName evidence="7">DMT family transporter</fullName>
    </submittedName>
</protein>
<evidence type="ECO:0000259" key="6">
    <source>
        <dbReference type="Pfam" id="PF00892"/>
    </source>
</evidence>
<feature type="transmembrane region" description="Helical" evidence="5">
    <location>
        <begin position="108"/>
        <end position="130"/>
    </location>
</feature>
<feature type="transmembrane region" description="Helical" evidence="5">
    <location>
        <begin position="282"/>
        <end position="302"/>
    </location>
</feature>
<keyword evidence="3 5" id="KW-1133">Transmembrane helix</keyword>
<feature type="domain" description="EamA" evidence="6">
    <location>
        <begin position="165"/>
        <end position="299"/>
    </location>
</feature>
<evidence type="ECO:0000313" key="8">
    <source>
        <dbReference type="Proteomes" id="UP000689967"/>
    </source>
</evidence>
<evidence type="ECO:0000256" key="5">
    <source>
        <dbReference type="SAM" id="Phobius"/>
    </source>
</evidence>
<evidence type="ECO:0000256" key="4">
    <source>
        <dbReference type="ARBA" id="ARBA00023136"/>
    </source>
</evidence>
<sequence>MHGETPPPSAAPGVVALRERRIGFACAFAVLFVWTGFLLSSRLSASQALTPWDVAMLRYAGAFLAAMPLVAVLGRPRLPPLRLLPILASASFGFPILAYHGFTLAPAAHGGVMLPGTLPFLTAALGAAFLGESWTRRRVASLVVVAMGIGLLASDTFGSHPGAWRGDLLFLGGSCCWAVYTLLIRLWGIGAMQATLSIALWSAPVYLPVWWFLLPSSMGTASTGAVLYQLAYQGIGATILAGLLFTRAVTALGAPTTTTITALVPGMAALAAWPLLAEPLGLAGFLGVGLVSAGMILMVVRFPDRAR</sequence>
<name>A0ABS6HBH4_9PROT</name>
<evidence type="ECO:0000313" key="7">
    <source>
        <dbReference type="EMBL" id="MBU8546076.1"/>
    </source>
</evidence>
<feature type="transmembrane region" description="Helical" evidence="5">
    <location>
        <begin position="139"/>
        <end position="157"/>
    </location>
</feature>
<accession>A0ABS6HBH4</accession>
<dbReference type="PANTHER" id="PTHR32322:SF2">
    <property type="entry name" value="EAMA DOMAIN-CONTAINING PROTEIN"/>
    <property type="match status" value="1"/>
</dbReference>
<dbReference type="RefSeq" id="WP_216878082.1">
    <property type="nucleotide sequence ID" value="NZ_JAERQM010000006.1"/>
</dbReference>
<dbReference type="PANTHER" id="PTHR32322">
    <property type="entry name" value="INNER MEMBRANE TRANSPORTER"/>
    <property type="match status" value="1"/>
</dbReference>
<feature type="transmembrane region" description="Helical" evidence="5">
    <location>
        <begin position="55"/>
        <end position="74"/>
    </location>
</feature>
<feature type="transmembrane region" description="Helical" evidence="5">
    <location>
        <begin position="22"/>
        <end position="43"/>
    </location>
</feature>
<evidence type="ECO:0000256" key="3">
    <source>
        <dbReference type="ARBA" id="ARBA00022989"/>
    </source>
</evidence>
<dbReference type="InterPro" id="IPR050638">
    <property type="entry name" value="AA-Vitamin_Transporters"/>
</dbReference>
<proteinExistence type="predicted"/>
<feature type="transmembrane region" description="Helical" evidence="5">
    <location>
        <begin position="169"/>
        <end position="187"/>
    </location>
</feature>